<keyword evidence="2 6" id="KW-0812">Transmembrane</keyword>
<dbReference type="GO" id="GO:0016020">
    <property type="term" value="C:membrane"/>
    <property type="evidence" value="ECO:0007669"/>
    <property type="project" value="UniProtKB-SubCell"/>
</dbReference>
<keyword evidence="4 6" id="KW-0472">Membrane</keyword>
<evidence type="ECO:0000256" key="4">
    <source>
        <dbReference type="ARBA" id="ARBA00023136"/>
    </source>
</evidence>
<comment type="caution">
    <text evidence="7">The sequence shown here is derived from an EMBL/GenBank/DDBJ whole genome shotgun (WGS) entry which is preliminary data.</text>
</comment>
<dbReference type="EMBL" id="SPUK01000005">
    <property type="protein sequence ID" value="TQV96717.1"/>
    <property type="molecule type" value="Genomic_DNA"/>
</dbReference>
<evidence type="ECO:0000256" key="5">
    <source>
        <dbReference type="SAM" id="MobiDB-lite"/>
    </source>
</evidence>
<dbReference type="InterPro" id="IPR002523">
    <property type="entry name" value="MgTranspt_CorA/ZnTranspt_ZntB"/>
</dbReference>
<dbReference type="Proteomes" id="UP000315783">
    <property type="component" value="Unassembled WGS sequence"/>
</dbReference>
<name>A0A545V4S8_9HYPO</name>
<evidence type="ECO:0000256" key="6">
    <source>
        <dbReference type="SAM" id="Phobius"/>
    </source>
</evidence>
<evidence type="ECO:0000256" key="1">
    <source>
        <dbReference type="ARBA" id="ARBA00004141"/>
    </source>
</evidence>
<evidence type="ECO:0000313" key="7">
    <source>
        <dbReference type="EMBL" id="TQV96717.1"/>
    </source>
</evidence>
<feature type="transmembrane region" description="Helical" evidence="6">
    <location>
        <begin position="392"/>
        <end position="419"/>
    </location>
</feature>
<dbReference type="AlphaFoldDB" id="A0A545V4S8"/>
<proteinExistence type="predicted"/>
<dbReference type="SUPFAM" id="SSF144083">
    <property type="entry name" value="Magnesium transport protein CorA, transmembrane region"/>
    <property type="match status" value="1"/>
</dbReference>
<dbReference type="InterPro" id="IPR045863">
    <property type="entry name" value="CorA_TM1_TM2"/>
</dbReference>
<feature type="compositionally biased region" description="Polar residues" evidence="5">
    <location>
        <begin position="440"/>
        <end position="457"/>
    </location>
</feature>
<dbReference type="Pfam" id="PF01544">
    <property type="entry name" value="CorA"/>
    <property type="match status" value="1"/>
</dbReference>
<reference evidence="7 8" key="1">
    <citation type="journal article" date="2019" name="Appl. Microbiol. Biotechnol.">
        <title>Genome sequence of Isaria javanica and comparative genome analysis insights into family S53 peptidase evolution in fungal entomopathogens.</title>
        <authorList>
            <person name="Lin R."/>
            <person name="Zhang X."/>
            <person name="Xin B."/>
            <person name="Zou M."/>
            <person name="Gao Y."/>
            <person name="Qin F."/>
            <person name="Hu Q."/>
            <person name="Xie B."/>
            <person name="Cheng X."/>
        </authorList>
    </citation>
    <scope>NUCLEOTIDE SEQUENCE [LARGE SCALE GENOMIC DNA]</scope>
    <source>
        <strain evidence="7 8">IJ1G</strain>
    </source>
</reference>
<organism evidence="7 8">
    <name type="scientific">Cordyceps javanica</name>
    <dbReference type="NCBI Taxonomy" id="43265"/>
    <lineage>
        <taxon>Eukaryota</taxon>
        <taxon>Fungi</taxon>
        <taxon>Dikarya</taxon>
        <taxon>Ascomycota</taxon>
        <taxon>Pezizomycotina</taxon>
        <taxon>Sordariomycetes</taxon>
        <taxon>Hypocreomycetidae</taxon>
        <taxon>Hypocreales</taxon>
        <taxon>Cordycipitaceae</taxon>
        <taxon>Cordyceps</taxon>
    </lineage>
</organism>
<keyword evidence="8" id="KW-1185">Reference proteome</keyword>
<feature type="region of interest" description="Disordered" evidence="5">
    <location>
        <begin position="218"/>
        <end position="241"/>
    </location>
</feature>
<dbReference type="Gene3D" id="1.20.58.340">
    <property type="entry name" value="Magnesium transport protein CorA, transmembrane region"/>
    <property type="match status" value="1"/>
</dbReference>
<protein>
    <submittedName>
        <fullName evidence="7">CorA-like mg2+ transporter protein domain-containing protein</fullName>
    </submittedName>
</protein>
<dbReference type="STRING" id="43265.A0A545V4S8"/>
<gene>
    <name evidence="7" type="ORF">IF1G_03957</name>
</gene>
<dbReference type="OrthoDB" id="5207033at2759"/>
<evidence type="ECO:0000256" key="3">
    <source>
        <dbReference type="ARBA" id="ARBA00022989"/>
    </source>
</evidence>
<accession>A0A545V4S8</accession>
<evidence type="ECO:0000256" key="2">
    <source>
        <dbReference type="ARBA" id="ARBA00022692"/>
    </source>
</evidence>
<keyword evidence="3 6" id="KW-1133">Transmembrane helix</keyword>
<evidence type="ECO:0000313" key="8">
    <source>
        <dbReference type="Proteomes" id="UP000315783"/>
    </source>
</evidence>
<feature type="region of interest" description="Disordered" evidence="5">
    <location>
        <begin position="438"/>
        <end position="457"/>
    </location>
</feature>
<feature type="transmembrane region" description="Helical" evidence="6">
    <location>
        <begin position="354"/>
        <end position="372"/>
    </location>
</feature>
<sequence length="457" mass="53076">MEEASESNCTTCGPQEIYIWNPDGDDTHVQSQISSTLLQQYHQHVLLIFADANTIRECVHCKDKFSANFNIPQVWWEEHYRKGNGYFGWEDVLNEAEEVQGHVTWSHFLTKQVRLDKTGDKNGHKYEWIKVNTFTQWLKSGRQVVLSFEQKKGKPDTKRQTKESIRRTLLGSLATRELKDPFWVYYKLLSFILELNDRSIWSIRDCVRDIELYENDPKLPKKDVQQPEDQTRKPKNGPDYRSLHDLARHAIHIAEVLTVTRETIQHITAQHRDWVDEVHNSRMQRNYRFIKNVQRRLLFYEQTISSFHHRMLSTKDRLSNEINLSFNKVAQNHSESAANMAVLSLADNSVMKKIAFLTAAFLPATFVSAIFSTSFFNFNPEANRWAISNRFWVYWAVAIPLTIVMPIVWVLLSTAPVWLAKAREMMRGKLPEHFFKAGNNGKQSGSSEGSANTASPV</sequence>
<comment type="subcellular location">
    <subcellularLocation>
        <location evidence="1">Membrane</location>
        <topology evidence="1">Multi-pass membrane protein</topology>
    </subcellularLocation>
</comment>